<dbReference type="EMBL" id="UPHQ01000165">
    <property type="protein sequence ID" value="VBA40725.1"/>
    <property type="molecule type" value="Genomic_DNA"/>
</dbReference>
<evidence type="ECO:0000313" key="3">
    <source>
        <dbReference type="Proteomes" id="UP000267289"/>
    </source>
</evidence>
<reference evidence="2 3" key="1">
    <citation type="submission" date="2018-09" db="EMBL/GenBank/DDBJ databases">
        <authorList>
            <person name="Tagini F."/>
        </authorList>
    </citation>
    <scope>NUCLEOTIDE SEQUENCE [LARGE SCALE GENOMIC DNA]</scope>
    <source>
        <strain evidence="2 3">MK13</strain>
    </source>
</reference>
<evidence type="ECO:0000256" key="1">
    <source>
        <dbReference type="SAM" id="Phobius"/>
    </source>
</evidence>
<keyword evidence="1" id="KW-0472">Membrane</keyword>
<sequence>MLSWIPAGMVAVDWLAVVVFANSLVSLFYYLRWIIPSFRQSTERVADDVSDPKRWSTATAVLASGISLALGISSGAVWQLLT</sequence>
<dbReference type="EC" id="1.6.5.11" evidence="2"/>
<gene>
    <name evidence="2" type="primary">ndhB</name>
    <name evidence="2" type="ORF">LAUMK13_03202</name>
</gene>
<dbReference type="AlphaFoldDB" id="A0A498Q8J9"/>
<keyword evidence="2" id="KW-0560">Oxidoreductase</keyword>
<evidence type="ECO:0000313" key="2">
    <source>
        <dbReference type="EMBL" id="VBA40725.1"/>
    </source>
</evidence>
<organism evidence="2 3">
    <name type="scientific">Mycobacterium innocens</name>
    <dbReference type="NCBI Taxonomy" id="2341083"/>
    <lineage>
        <taxon>Bacteria</taxon>
        <taxon>Bacillati</taxon>
        <taxon>Actinomycetota</taxon>
        <taxon>Actinomycetes</taxon>
        <taxon>Mycobacteriales</taxon>
        <taxon>Mycobacteriaceae</taxon>
        <taxon>Mycobacterium</taxon>
    </lineage>
</organism>
<dbReference type="RefSeq" id="WP_136625708.1">
    <property type="nucleotide sequence ID" value="NZ_UPHQ01000165.1"/>
</dbReference>
<feature type="transmembrane region" description="Helical" evidence="1">
    <location>
        <begin position="12"/>
        <end position="31"/>
    </location>
</feature>
<protein>
    <submittedName>
        <fullName evidence="2">NAD(P)H-quinone oxidoreductase subunit 2, chloroplastic</fullName>
        <ecNumber evidence="2">1.6.5.11</ecNumber>
    </submittedName>
</protein>
<name>A0A498Q8J9_9MYCO</name>
<keyword evidence="1" id="KW-0812">Transmembrane</keyword>
<accession>A0A498Q8J9</accession>
<dbReference type="Proteomes" id="UP000267289">
    <property type="component" value="Unassembled WGS sequence"/>
</dbReference>
<keyword evidence="3" id="KW-1185">Reference proteome</keyword>
<feature type="transmembrane region" description="Helical" evidence="1">
    <location>
        <begin position="60"/>
        <end position="81"/>
    </location>
</feature>
<proteinExistence type="predicted"/>
<keyword evidence="1" id="KW-1133">Transmembrane helix</keyword>
<dbReference type="GO" id="GO:0016491">
    <property type="term" value="F:oxidoreductase activity"/>
    <property type="evidence" value="ECO:0007669"/>
    <property type="project" value="UniProtKB-KW"/>
</dbReference>